<dbReference type="PANTHER" id="PTHR43019">
    <property type="entry name" value="SERINE ENDOPROTEASE DEGS"/>
    <property type="match status" value="1"/>
</dbReference>
<dbReference type="SUPFAM" id="SSF50494">
    <property type="entry name" value="Trypsin-like serine proteases"/>
    <property type="match status" value="1"/>
</dbReference>
<dbReference type="InterPro" id="IPR043504">
    <property type="entry name" value="Peptidase_S1_PA_chymotrypsin"/>
</dbReference>
<dbReference type="EMBL" id="FMAE01000002">
    <property type="protein sequence ID" value="SCB17429.1"/>
    <property type="molecule type" value="Genomic_DNA"/>
</dbReference>
<dbReference type="InterPro" id="IPR009003">
    <property type="entry name" value="Peptidase_S1_PA"/>
</dbReference>
<gene>
    <name evidence="2" type="ORF">GA0061099_1002471</name>
</gene>
<proteinExistence type="predicted"/>
<dbReference type="InterPro" id="IPR001940">
    <property type="entry name" value="Peptidase_S1C"/>
</dbReference>
<reference evidence="2 3" key="1">
    <citation type="submission" date="2016-08" db="EMBL/GenBank/DDBJ databases">
        <authorList>
            <person name="Seilhamer J.J."/>
        </authorList>
    </citation>
    <scope>NUCLEOTIDE SEQUENCE [LARGE SCALE GENOMIC DNA]</scope>
    <source>
        <strain evidence="2 3">CCBAU 10071</strain>
    </source>
</reference>
<protein>
    <submittedName>
        <fullName evidence="2">Trypsin-like peptidase domain-containing protein</fullName>
    </submittedName>
</protein>
<dbReference type="GO" id="GO:0004252">
    <property type="term" value="F:serine-type endopeptidase activity"/>
    <property type="evidence" value="ECO:0007669"/>
    <property type="project" value="InterPro"/>
</dbReference>
<dbReference type="Pfam" id="PF13365">
    <property type="entry name" value="Trypsin_2"/>
    <property type="match status" value="1"/>
</dbReference>
<sequence>MDASAFAGGWGMWLRSLVVAFVLQMSVFGANAAGPFGTVKVGNWAGGAFSNDETGAFSHCAATAPYANGVSLFVAQNAAGSWLLSFASPSFRFNKGDTAPIDFIFDGQEQARLFATAGTTNMVTTMLPPNVARTFQKASLMVITTNGSKPLQFVLTSTAPLIPALANCVTRVKADGLSKAGDFTKGAAKPAATAEKQAAAPAGGKPARARSGSGFVVSASGHVVTNHHVIDGCVGDVRGNLTGEAAMVLRVVSSDANNDLALLQAPSTTTFKDFARIRDRSIRSGDSVIAIGFPYHGILTSDFSVTTGIVSSLSGMRNDSRFLQISAPVQPGNSGGPLFDNTGQVVGVVTGKIPALRIAVATGNIPENINFAIKTGVLRDFLDNSIVPYQTAEPKSELKTTDIATNARPYTMLISCNAAEQAEAKR</sequence>
<dbReference type="PRINTS" id="PR00834">
    <property type="entry name" value="PROTEASES2C"/>
</dbReference>
<name>A0A1C3UPP4_9BRAD</name>
<dbReference type="Gene3D" id="2.40.10.10">
    <property type="entry name" value="Trypsin-like serine proteases"/>
    <property type="match status" value="2"/>
</dbReference>
<dbReference type="PANTHER" id="PTHR43019:SF23">
    <property type="entry name" value="PROTEASE DO-LIKE 5, CHLOROPLASTIC"/>
    <property type="match status" value="1"/>
</dbReference>
<evidence type="ECO:0000313" key="2">
    <source>
        <dbReference type="EMBL" id="SCB17429.1"/>
    </source>
</evidence>
<organism evidence="2 3">
    <name type="scientific">Bradyrhizobium yuanmingense</name>
    <dbReference type="NCBI Taxonomy" id="108015"/>
    <lineage>
        <taxon>Bacteria</taxon>
        <taxon>Pseudomonadati</taxon>
        <taxon>Pseudomonadota</taxon>
        <taxon>Alphaproteobacteria</taxon>
        <taxon>Hyphomicrobiales</taxon>
        <taxon>Nitrobacteraceae</taxon>
        <taxon>Bradyrhizobium</taxon>
    </lineage>
</organism>
<evidence type="ECO:0000313" key="3">
    <source>
        <dbReference type="Proteomes" id="UP000183174"/>
    </source>
</evidence>
<dbReference type="AlphaFoldDB" id="A0A1C3UPP4"/>
<feature type="region of interest" description="Disordered" evidence="1">
    <location>
        <begin position="186"/>
        <end position="209"/>
    </location>
</feature>
<dbReference type="Proteomes" id="UP000183174">
    <property type="component" value="Unassembled WGS sequence"/>
</dbReference>
<feature type="compositionally biased region" description="Low complexity" evidence="1">
    <location>
        <begin position="186"/>
        <end position="206"/>
    </location>
</feature>
<accession>A0A1C3UPP4</accession>
<evidence type="ECO:0000256" key="1">
    <source>
        <dbReference type="SAM" id="MobiDB-lite"/>
    </source>
</evidence>
<dbReference type="GO" id="GO:0006508">
    <property type="term" value="P:proteolysis"/>
    <property type="evidence" value="ECO:0007669"/>
    <property type="project" value="InterPro"/>
</dbReference>